<gene>
    <name evidence="1" type="ORF">NIES593_06760</name>
</gene>
<keyword evidence="2" id="KW-1185">Reference proteome</keyword>
<dbReference type="Proteomes" id="UP000186868">
    <property type="component" value="Unassembled WGS sequence"/>
</dbReference>
<evidence type="ECO:0000313" key="2">
    <source>
        <dbReference type="Proteomes" id="UP000186868"/>
    </source>
</evidence>
<dbReference type="Pfam" id="PF08865">
    <property type="entry name" value="DUF1830"/>
    <property type="match status" value="1"/>
</dbReference>
<organism evidence="1 2">
    <name type="scientific">Hydrococcus rivularis NIES-593</name>
    <dbReference type="NCBI Taxonomy" id="1921803"/>
    <lineage>
        <taxon>Bacteria</taxon>
        <taxon>Bacillati</taxon>
        <taxon>Cyanobacteriota</taxon>
        <taxon>Cyanophyceae</taxon>
        <taxon>Pleurocapsales</taxon>
        <taxon>Hydrococcaceae</taxon>
        <taxon>Hydrococcus</taxon>
    </lineage>
</organism>
<accession>A0A1U7HMY0</accession>
<dbReference type="InterPro" id="IPR014964">
    <property type="entry name" value="DUF1830"/>
</dbReference>
<protein>
    <recommendedName>
        <fullName evidence="3">DUF1830 domain-containing protein</fullName>
    </recommendedName>
</protein>
<sequence length="88" mass="10193">MATPSDFQLLCFYINATSRIQRIRITNIPNCHYCHWEKVVFPGQKLLFETVADTKLEIHTSQNDVTVISDVIPCQQLRVTEEKLNVTK</sequence>
<dbReference type="EMBL" id="MRCB01000005">
    <property type="protein sequence ID" value="OKH24936.1"/>
    <property type="molecule type" value="Genomic_DNA"/>
</dbReference>
<evidence type="ECO:0000313" key="1">
    <source>
        <dbReference type="EMBL" id="OKH24936.1"/>
    </source>
</evidence>
<evidence type="ECO:0008006" key="3">
    <source>
        <dbReference type="Google" id="ProtNLM"/>
    </source>
</evidence>
<proteinExistence type="predicted"/>
<name>A0A1U7HMY0_9CYAN</name>
<dbReference type="STRING" id="1921803.NIES593_06760"/>
<comment type="caution">
    <text evidence="1">The sequence shown here is derived from an EMBL/GenBank/DDBJ whole genome shotgun (WGS) entry which is preliminary data.</text>
</comment>
<reference evidence="1 2" key="1">
    <citation type="submission" date="2016-11" db="EMBL/GenBank/DDBJ databases">
        <title>Draft Genome Sequences of Nine Cyanobacterial Strains from Diverse Habitats.</title>
        <authorList>
            <person name="Zhu T."/>
            <person name="Hou S."/>
            <person name="Lu X."/>
            <person name="Hess W.R."/>
        </authorList>
    </citation>
    <scope>NUCLEOTIDE SEQUENCE [LARGE SCALE GENOMIC DNA]</scope>
    <source>
        <strain evidence="1 2">NIES-593</strain>
    </source>
</reference>
<dbReference type="AlphaFoldDB" id="A0A1U7HMY0"/>